<evidence type="ECO:0000313" key="2">
    <source>
        <dbReference type="EMBL" id="BCR86332.1"/>
    </source>
</evidence>
<sequence length="234" mass="26056">MPGVSTKRARSDDDPQLSPDESAPSPPKRTQTRKTKILESRKPEKNYHSDGDDETSSDEPTSSSGSSIGSSDDDSEDDEEDEQETRNQEEREDNGAIPFIPGRQKPRIHRIDRNSDIMSRLTAFLPQMKSANEDLERELAAGRGKELQVDGADEEVEGRYIEMNLGLGVLEEKPSDDENNDSSSDGEDERSDNEEGKQHPTELPSRPKDPSVLGKLMGVKNDDSKKPTIEEMNE</sequence>
<feature type="compositionally biased region" description="Low complexity" evidence="1">
    <location>
        <begin position="58"/>
        <end position="70"/>
    </location>
</feature>
<proteinExistence type="predicted"/>
<dbReference type="PANTHER" id="PTHR38489">
    <property type="entry name" value="HISTONE CHAPERONE DOMAIN-CONTAINING PROTEIN"/>
    <property type="match status" value="1"/>
</dbReference>
<feature type="compositionally biased region" description="Acidic residues" evidence="1">
    <location>
        <begin position="174"/>
        <end position="192"/>
    </location>
</feature>
<dbReference type="AlphaFoldDB" id="A0A7R7VKW6"/>
<feature type="compositionally biased region" description="Basic and acidic residues" evidence="1">
    <location>
        <begin position="193"/>
        <end position="209"/>
    </location>
</feature>
<reference evidence="2" key="1">
    <citation type="submission" date="2021-01" db="EMBL/GenBank/DDBJ databases">
        <authorList>
            <consortium name="Aspergillus chevalieri M1 genome sequencing consortium"/>
            <person name="Kazuki M."/>
            <person name="Futagami T."/>
        </authorList>
    </citation>
    <scope>NUCLEOTIDE SEQUENCE</scope>
    <source>
        <strain evidence="2">M1</strain>
    </source>
</reference>
<feature type="compositionally biased region" description="Acidic residues" evidence="1">
    <location>
        <begin position="71"/>
        <end position="83"/>
    </location>
</feature>
<feature type="compositionally biased region" description="Basic and acidic residues" evidence="1">
    <location>
        <begin position="36"/>
        <end position="50"/>
    </location>
</feature>
<dbReference type="GeneID" id="66980691"/>
<feature type="region of interest" description="Disordered" evidence="1">
    <location>
        <begin position="163"/>
        <end position="234"/>
    </location>
</feature>
<dbReference type="EMBL" id="AP024418">
    <property type="protein sequence ID" value="BCR86332.1"/>
    <property type="molecule type" value="Genomic_DNA"/>
</dbReference>
<evidence type="ECO:0000256" key="1">
    <source>
        <dbReference type="SAM" id="MobiDB-lite"/>
    </source>
</evidence>
<dbReference type="GO" id="GO:0000492">
    <property type="term" value="P:box C/D snoRNP assembly"/>
    <property type="evidence" value="ECO:0007669"/>
    <property type="project" value="InterPro"/>
</dbReference>
<organism evidence="2 3">
    <name type="scientific">Aspergillus chevalieri</name>
    <name type="common">Eurotium chevalieri</name>
    <dbReference type="NCBI Taxonomy" id="182096"/>
    <lineage>
        <taxon>Eukaryota</taxon>
        <taxon>Fungi</taxon>
        <taxon>Dikarya</taxon>
        <taxon>Ascomycota</taxon>
        <taxon>Pezizomycotina</taxon>
        <taxon>Eurotiomycetes</taxon>
        <taxon>Eurotiomycetidae</taxon>
        <taxon>Eurotiales</taxon>
        <taxon>Aspergillaceae</taxon>
        <taxon>Aspergillus</taxon>
        <taxon>Aspergillus subgen. Aspergillus</taxon>
    </lineage>
</organism>
<accession>A0A7R7VKW6</accession>
<dbReference type="Pfam" id="PF15370">
    <property type="entry name" value="NOPCHAP1"/>
    <property type="match status" value="1"/>
</dbReference>
<feature type="compositionally biased region" description="Basic and acidic residues" evidence="1">
    <location>
        <begin position="220"/>
        <end position="234"/>
    </location>
</feature>
<keyword evidence="3" id="KW-1185">Reference proteome</keyword>
<feature type="region of interest" description="Disordered" evidence="1">
    <location>
        <begin position="1"/>
        <end position="114"/>
    </location>
</feature>
<dbReference type="InterPro" id="IPR027921">
    <property type="entry name" value="NOPCHAP1"/>
</dbReference>
<reference evidence="2" key="2">
    <citation type="submission" date="2021-02" db="EMBL/GenBank/DDBJ databases">
        <title>Aspergillus chevalieri M1 genome sequence.</title>
        <authorList>
            <person name="Kadooka C."/>
            <person name="Mori K."/>
            <person name="Futagami T."/>
        </authorList>
    </citation>
    <scope>NUCLEOTIDE SEQUENCE</scope>
    <source>
        <strain evidence="2">M1</strain>
    </source>
</reference>
<protein>
    <submittedName>
        <fullName evidence="2">Uncharacterized protein</fullName>
    </submittedName>
</protein>
<name>A0A7R7VKW6_ASPCH</name>
<dbReference type="KEGG" id="ache:ACHE_30319S"/>
<dbReference type="Proteomes" id="UP000637239">
    <property type="component" value="Chromosome 3"/>
</dbReference>
<dbReference type="PANTHER" id="PTHR38489:SF1">
    <property type="entry name" value="HISTONE CHAPERONE DOMAIN-CONTAINING PROTEIN"/>
    <property type="match status" value="1"/>
</dbReference>
<gene>
    <name evidence="2" type="ORF">ACHE_30319S</name>
</gene>
<evidence type="ECO:0000313" key="3">
    <source>
        <dbReference type="Proteomes" id="UP000637239"/>
    </source>
</evidence>
<dbReference type="RefSeq" id="XP_043134854.1">
    <property type="nucleotide sequence ID" value="XM_043276924.1"/>
</dbReference>